<name>A0A4R1K8E5_9BACT</name>
<dbReference type="EMBL" id="SMGG01000004">
    <property type="protein sequence ID" value="TCK60596.1"/>
    <property type="molecule type" value="Genomic_DNA"/>
</dbReference>
<feature type="coiled-coil region" evidence="1">
    <location>
        <begin position="12"/>
        <end position="64"/>
    </location>
</feature>
<gene>
    <name evidence="2" type="ORF">C8D98_1474</name>
</gene>
<protein>
    <submittedName>
        <fullName evidence="2">Polyhydroxyalkanoate synthesis regulator phasin</fullName>
    </submittedName>
</protein>
<proteinExistence type="predicted"/>
<organism evidence="2 3">
    <name type="scientific">Seleniivibrio woodruffii</name>
    <dbReference type="NCBI Taxonomy" id="1078050"/>
    <lineage>
        <taxon>Bacteria</taxon>
        <taxon>Pseudomonadati</taxon>
        <taxon>Deferribacterota</taxon>
        <taxon>Deferribacteres</taxon>
        <taxon>Deferribacterales</taxon>
        <taxon>Geovibrionaceae</taxon>
        <taxon>Seleniivibrio</taxon>
    </lineage>
</organism>
<keyword evidence="3" id="KW-1185">Reference proteome</keyword>
<sequence>MADIKDLFYLGLGSALIAKEKIEEEIKELAEKGKITREQQAEFLAKAKKKAKEEEKEFSEKFKNVVKDALSEMGLATKEDIEELKKMINDK</sequence>
<comment type="caution">
    <text evidence="2">The sequence shown here is derived from an EMBL/GenBank/DDBJ whole genome shotgun (WGS) entry which is preliminary data.</text>
</comment>
<evidence type="ECO:0000313" key="3">
    <source>
        <dbReference type="Proteomes" id="UP000294614"/>
    </source>
</evidence>
<keyword evidence="1" id="KW-0175">Coiled coil</keyword>
<reference evidence="2 3" key="1">
    <citation type="submission" date="2019-03" db="EMBL/GenBank/DDBJ databases">
        <title>Genomic Encyclopedia of Type Strains, Phase IV (KMG-IV): sequencing the most valuable type-strain genomes for metagenomic binning, comparative biology and taxonomic classification.</title>
        <authorList>
            <person name="Goeker M."/>
        </authorList>
    </citation>
    <scope>NUCLEOTIDE SEQUENCE [LARGE SCALE GENOMIC DNA]</scope>
    <source>
        <strain evidence="2 3">DSM 24984</strain>
    </source>
</reference>
<evidence type="ECO:0000256" key="1">
    <source>
        <dbReference type="SAM" id="Coils"/>
    </source>
</evidence>
<evidence type="ECO:0000313" key="2">
    <source>
        <dbReference type="EMBL" id="TCK60596.1"/>
    </source>
</evidence>
<dbReference type="Proteomes" id="UP000294614">
    <property type="component" value="Unassembled WGS sequence"/>
</dbReference>
<dbReference type="AlphaFoldDB" id="A0A4R1K8E5"/>
<accession>A0A4R1K8E5</accession>
<dbReference type="RefSeq" id="WP_132873407.1">
    <property type="nucleotide sequence ID" value="NZ_JAJUHT010000001.1"/>
</dbReference>